<evidence type="ECO:0000256" key="1">
    <source>
        <dbReference type="ARBA" id="ARBA00023284"/>
    </source>
</evidence>
<dbReference type="Proteomes" id="UP001054801">
    <property type="component" value="Chromosome"/>
</dbReference>
<dbReference type="EMBL" id="CP091244">
    <property type="protein sequence ID" value="UJS26412.1"/>
    <property type="molecule type" value="Genomic_DNA"/>
</dbReference>
<evidence type="ECO:0000313" key="3">
    <source>
        <dbReference type="EMBL" id="UJS26412.1"/>
    </source>
</evidence>
<accession>A0ABY3T5A9</accession>
<keyword evidence="4" id="KW-1185">Reference proteome</keyword>
<feature type="domain" description="DSBA-like thioredoxin" evidence="2">
    <location>
        <begin position="35"/>
        <end position="179"/>
    </location>
</feature>
<dbReference type="PANTHER" id="PTHR35891">
    <property type="entry name" value="THIOL:DISULFIDE INTERCHANGE PROTEIN DSBA"/>
    <property type="match status" value="1"/>
</dbReference>
<dbReference type="RefSeq" id="WP_236501804.1">
    <property type="nucleotide sequence ID" value="NZ_CP091244.1"/>
</dbReference>
<protein>
    <submittedName>
        <fullName evidence="3">DsbA family protein</fullName>
    </submittedName>
</protein>
<keyword evidence="1" id="KW-0676">Redox-active center</keyword>
<dbReference type="PROSITE" id="PS00194">
    <property type="entry name" value="THIOREDOXIN_1"/>
    <property type="match status" value="1"/>
</dbReference>
<reference evidence="3" key="1">
    <citation type="journal article" date="2022" name="Microorganisms">
        <title>Two New Species of Filamentous Sulfur Bacteria of the Genus Thiothrix, Thiothrix winogradskyi sp. nov. and 'Candidatus Thiothrix sulfatifontis' sp. nov.</title>
        <authorList>
            <person name="Ravin N.V."/>
            <person name="Rossetti S."/>
            <person name="Beletsky A.V."/>
            <person name="Kadnikov V.V."/>
            <person name="Rudenko T.S."/>
            <person name="Smolyakov D.D."/>
            <person name="Moskvitina M.I."/>
            <person name="Gureeva M.V."/>
            <person name="Mardanov A.V."/>
            <person name="Grabovich M.Y."/>
        </authorList>
    </citation>
    <scope>NUCLEOTIDE SEQUENCE</scope>
    <source>
        <strain evidence="3">CT3</strain>
    </source>
</reference>
<dbReference type="SUPFAM" id="SSF52833">
    <property type="entry name" value="Thioredoxin-like"/>
    <property type="match status" value="1"/>
</dbReference>
<dbReference type="InterPro" id="IPR001853">
    <property type="entry name" value="DSBA-like_thioredoxin_dom"/>
</dbReference>
<dbReference type="Gene3D" id="3.40.30.10">
    <property type="entry name" value="Glutaredoxin"/>
    <property type="match status" value="1"/>
</dbReference>
<evidence type="ECO:0000259" key="2">
    <source>
        <dbReference type="Pfam" id="PF01323"/>
    </source>
</evidence>
<dbReference type="InterPro" id="IPR050824">
    <property type="entry name" value="Thiol_disulfide_DsbA"/>
</dbReference>
<proteinExistence type="predicted"/>
<dbReference type="PANTHER" id="PTHR35891:SF3">
    <property type="entry name" value="THIOL:DISULFIDE INTERCHANGE PROTEIN DSBL"/>
    <property type="match status" value="1"/>
</dbReference>
<dbReference type="InterPro" id="IPR036249">
    <property type="entry name" value="Thioredoxin-like_sf"/>
</dbReference>
<organism evidence="3 4">
    <name type="scientific">Thiothrix winogradskyi</name>
    <dbReference type="NCBI Taxonomy" id="96472"/>
    <lineage>
        <taxon>Bacteria</taxon>
        <taxon>Pseudomonadati</taxon>
        <taxon>Pseudomonadota</taxon>
        <taxon>Gammaproteobacteria</taxon>
        <taxon>Thiotrichales</taxon>
        <taxon>Thiotrichaceae</taxon>
        <taxon>Thiothrix</taxon>
    </lineage>
</organism>
<evidence type="ECO:0000313" key="4">
    <source>
        <dbReference type="Proteomes" id="UP001054801"/>
    </source>
</evidence>
<gene>
    <name evidence="3" type="ORF">L2Y54_10325</name>
</gene>
<name>A0ABY3T5A9_9GAMM</name>
<sequence>MMTRRTFLLGLAGGLTSLPLMGLAREAAGGRSFLEVYSFGCPHCYQLSLQLRIWLPLHPAVRHYPVHIVASADDLKLAAAGYAAAVLGKGEAYRTAFFKAIYADQQAANEKTMVAVADSLGLAPARFVQTMQGAAVAELLARSERITRQFQITGTPTLVIDLQRVRLPERDPLEMLQEEFGA</sequence>
<dbReference type="InterPro" id="IPR017937">
    <property type="entry name" value="Thioredoxin_CS"/>
</dbReference>
<dbReference type="Pfam" id="PF01323">
    <property type="entry name" value="DSBA"/>
    <property type="match status" value="1"/>
</dbReference>